<evidence type="ECO:0000256" key="2">
    <source>
        <dbReference type="ARBA" id="ARBA00006727"/>
    </source>
</evidence>
<feature type="transmembrane region" description="Helical" evidence="3">
    <location>
        <begin position="393"/>
        <end position="413"/>
    </location>
</feature>
<evidence type="ECO:0000313" key="6">
    <source>
        <dbReference type="Proteomes" id="UP001220324"/>
    </source>
</evidence>
<dbReference type="Gene3D" id="1.20.1250.20">
    <property type="entry name" value="MFS general substrate transporter like domains"/>
    <property type="match status" value="2"/>
</dbReference>
<keyword evidence="3" id="KW-0472">Membrane</keyword>
<feature type="transmembrane region" description="Helical" evidence="3">
    <location>
        <begin position="165"/>
        <end position="184"/>
    </location>
</feature>
<name>A0AAD6CX93_9EURO</name>
<feature type="transmembrane region" description="Helical" evidence="3">
    <location>
        <begin position="78"/>
        <end position="96"/>
    </location>
</feature>
<dbReference type="Pfam" id="PF07690">
    <property type="entry name" value="MFS_1"/>
    <property type="match status" value="1"/>
</dbReference>
<comment type="caution">
    <text evidence="5">The sequence shown here is derived from an EMBL/GenBank/DDBJ whole genome shotgun (WGS) entry which is preliminary data.</text>
</comment>
<comment type="similarity">
    <text evidence="2">Belongs to the major facilitator superfamily. Monocarboxylate porter (TC 2.A.1.13) family.</text>
</comment>
<feature type="transmembrane region" description="Helical" evidence="3">
    <location>
        <begin position="267"/>
        <end position="288"/>
    </location>
</feature>
<feature type="transmembrane region" description="Helical" evidence="3">
    <location>
        <begin position="108"/>
        <end position="127"/>
    </location>
</feature>
<evidence type="ECO:0000256" key="3">
    <source>
        <dbReference type="SAM" id="Phobius"/>
    </source>
</evidence>
<feature type="transmembrane region" description="Helical" evidence="3">
    <location>
        <begin position="35"/>
        <end position="58"/>
    </location>
</feature>
<dbReference type="PANTHER" id="PTHR11360">
    <property type="entry name" value="MONOCARBOXYLATE TRANSPORTER"/>
    <property type="match status" value="1"/>
</dbReference>
<gene>
    <name evidence="5" type="ORF">N7494_006853</name>
</gene>
<keyword evidence="3" id="KW-0812">Transmembrane</keyword>
<keyword evidence="6" id="KW-1185">Reference proteome</keyword>
<feature type="transmembrane region" description="Helical" evidence="3">
    <location>
        <begin position="365"/>
        <end position="387"/>
    </location>
</feature>
<keyword evidence="3" id="KW-1133">Transmembrane helix</keyword>
<reference evidence="5 6" key="1">
    <citation type="journal article" date="2023" name="IMA Fungus">
        <title>Comparative genomic study of the Penicillium genus elucidates a diverse pangenome and 15 lateral gene transfer events.</title>
        <authorList>
            <person name="Petersen C."/>
            <person name="Sorensen T."/>
            <person name="Nielsen M.R."/>
            <person name="Sondergaard T.E."/>
            <person name="Sorensen J.L."/>
            <person name="Fitzpatrick D.A."/>
            <person name="Frisvad J.C."/>
            <person name="Nielsen K.L."/>
        </authorList>
    </citation>
    <scope>NUCLEOTIDE SEQUENCE [LARGE SCALE GENOMIC DNA]</scope>
    <source>
        <strain evidence="5 6">IBT 35679</strain>
    </source>
</reference>
<feature type="transmembrane region" description="Helical" evidence="3">
    <location>
        <begin position="240"/>
        <end position="261"/>
    </location>
</feature>
<dbReference type="GO" id="GO:0022857">
    <property type="term" value="F:transmembrane transporter activity"/>
    <property type="evidence" value="ECO:0007669"/>
    <property type="project" value="InterPro"/>
</dbReference>
<accession>A0AAD6CX93</accession>
<dbReference type="AlphaFoldDB" id="A0AAD6CX93"/>
<evidence type="ECO:0000259" key="4">
    <source>
        <dbReference type="PROSITE" id="PS50850"/>
    </source>
</evidence>
<proteinExistence type="inferred from homology"/>
<dbReference type="GO" id="GO:0016020">
    <property type="term" value="C:membrane"/>
    <property type="evidence" value="ECO:0007669"/>
    <property type="project" value="UniProtKB-SubCell"/>
</dbReference>
<protein>
    <submittedName>
        <fullName evidence="5">MFS general substrate transporter</fullName>
    </submittedName>
</protein>
<dbReference type="PANTHER" id="PTHR11360:SF315">
    <property type="entry name" value="TRANSPORTER MCH2-RELATED"/>
    <property type="match status" value="1"/>
</dbReference>
<dbReference type="PROSITE" id="PS50850">
    <property type="entry name" value="MFS"/>
    <property type="match status" value="1"/>
</dbReference>
<dbReference type="SUPFAM" id="SSF103473">
    <property type="entry name" value="MFS general substrate transporter"/>
    <property type="match status" value="1"/>
</dbReference>
<feature type="transmembrane region" description="Helical" evidence="3">
    <location>
        <begin position="133"/>
        <end position="153"/>
    </location>
</feature>
<dbReference type="InterPro" id="IPR020846">
    <property type="entry name" value="MFS_dom"/>
</dbReference>
<dbReference type="EMBL" id="JAQIZZ010000005">
    <property type="protein sequence ID" value="KAJ5541777.1"/>
    <property type="molecule type" value="Genomic_DNA"/>
</dbReference>
<comment type="subcellular location">
    <subcellularLocation>
        <location evidence="1">Membrane</location>
        <topology evidence="1">Multi-pass membrane protein</topology>
    </subcellularLocation>
</comment>
<feature type="transmembrane region" description="Helical" evidence="3">
    <location>
        <begin position="196"/>
        <end position="216"/>
    </location>
</feature>
<feature type="transmembrane region" description="Helical" evidence="3">
    <location>
        <begin position="300"/>
        <end position="322"/>
    </location>
</feature>
<dbReference type="Proteomes" id="UP001220324">
    <property type="component" value="Unassembled WGS sequence"/>
</dbReference>
<evidence type="ECO:0000256" key="1">
    <source>
        <dbReference type="ARBA" id="ARBA00004141"/>
    </source>
</evidence>
<dbReference type="InterPro" id="IPR050327">
    <property type="entry name" value="Proton-linked_MCT"/>
</dbReference>
<organism evidence="5 6">
    <name type="scientific">Penicillium frequentans</name>
    <dbReference type="NCBI Taxonomy" id="3151616"/>
    <lineage>
        <taxon>Eukaryota</taxon>
        <taxon>Fungi</taxon>
        <taxon>Dikarya</taxon>
        <taxon>Ascomycota</taxon>
        <taxon>Pezizomycotina</taxon>
        <taxon>Eurotiomycetes</taxon>
        <taxon>Eurotiomycetidae</taxon>
        <taxon>Eurotiales</taxon>
        <taxon>Aspergillaceae</taxon>
        <taxon>Penicillium</taxon>
    </lineage>
</organism>
<sequence>MASRSIEIVQLHGQPKGLTNVETIPLEDTPPNGGYAWVCTFCVFMIIIHTWGINSAWGVILDHFITDSTFPKATRIDYAFIGGLSISQALLIGPLVHKAQGVVGTRALLLLGTLLLSASMLGAAYAYEIWHLFLSQGICFGFGMGLLYIPSMSVLPHWFSSHRSLAMGIAASGAGIGGIIYNLATSYIIQHLGWRTAYKILAGCSLGANLMSSLLLKARKSQNTQQTYALDPRDLKRPEVLFVIFWGMTTEFGYIALFYSLPNYATSIGLTANQGSVAGAMLNVGMTVARPLVGYVSDRFGRITVPTILTAFCSVVCLAIWIPANSYAVLLVFAFLSGMVCGTFWATITPVLAEVVGLGRMSRTFAITCLALVVPTTVAEPVALSLVKGSGYLHTQIFVGCMFLLGSWGLWTLRCWKCFDIERKASYEGGFGAGRSSTFLGFLNWMGLQKLFLTGRV</sequence>
<dbReference type="InterPro" id="IPR011701">
    <property type="entry name" value="MFS"/>
</dbReference>
<feature type="domain" description="Major facilitator superfamily (MFS) profile" evidence="4">
    <location>
        <begin position="35"/>
        <end position="457"/>
    </location>
</feature>
<dbReference type="InterPro" id="IPR036259">
    <property type="entry name" value="MFS_trans_sf"/>
</dbReference>
<feature type="transmembrane region" description="Helical" evidence="3">
    <location>
        <begin position="328"/>
        <end position="353"/>
    </location>
</feature>
<evidence type="ECO:0000313" key="5">
    <source>
        <dbReference type="EMBL" id="KAJ5541777.1"/>
    </source>
</evidence>